<protein>
    <submittedName>
        <fullName evidence="3">Uncharacterized protein</fullName>
    </submittedName>
</protein>
<feature type="compositionally biased region" description="Pro residues" evidence="2">
    <location>
        <begin position="121"/>
        <end position="139"/>
    </location>
</feature>
<dbReference type="PANTHER" id="PTHR15073">
    <property type="entry name" value="MICROTUBULE-ASSOCIATED PROTEIN"/>
    <property type="match status" value="1"/>
</dbReference>
<feature type="region of interest" description="Disordered" evidence="2">
    <location>
        <begin position="97"/>
        <end position="438"/>
    </location>
</feature>
<dbReference type="GO" id="GO:0000226">
    <property type="term" value="P:microtubule cytoskeleton organization"/>
    <property type="evidence" value="ECO:0007669"/>
    <property type="project" value="TreeGrafter"/>
</dbReference>
<dbReference type="AlphaFoldDB" id="A0AAN6QDE7"/>
<reference evidence="3" key="1">
    <citation type="journal article" date="2023" name="Mol. Phylogenet. Evol.">
        <title>Genome-scale phylogeny and comparative genomics of the fungal order Sordariales.</title>
        <authorList>
            <person name="Hensen N."/>
            <person name="Bonometti L."/>
            <person name="Westerberg I."/>
            <person name="Brannstrom I.O."/>
            <person name="Guillou S."/>
            <person name="Cros-Aarteil S."/>
            <person name="Calhoun S."/>
            <person name="Haridas S."/>
            <person name="Kuo A."/>
            <person name="Mondo S."/>
            <person name="Pangilinan J."/>
            <person name="Riley R."/>
            <person name="LaButti K."/>
            <person name="Andreopoulos B."/>
            <person name="Lipzen A."/>
            <person name="Chen C."/>
            <person name="Yan M."/>
            <person name="Daum C."/>
            <person name="Ng V."/>
            <person name="Clum A."/>
            <person name="Steindorff A."/>
            <person name="Ohm R.A."/>
            <person name="Martin F."/>
            <person name="Silar P."/>
            <person name="Natvig D.O."/>
            <person name="Lalanne C."/>
            <person name="Gautier V."/>
            <person name="Ament-Velasquez S.L."/>
            <person name="Kruys A."/>
            <person name="Hutchinson M.I."/>
            <person name="Powell A.J."/>
            <person name="Barry K."/>
            <person name="Miller A.N."/>
            <person name="Grigoriev I.V."/>
            <person name="Debuchy R."/>
            <person name="Gladieux P."/>
            <person name="Hiltunen Thoren M."/>
            <person name="Johannesson H."/>
        </authorList>
    </citation>
    <scope>NUCLEOTIDE SEQUENCE</scope>
    <source>
        <strain evidence="3">CBS 757.83</strain>
    </source>
</reference>
<feature type="compositionally biased region" description="Pro residues" evidence="2">
    <location>
        <begin position="1"/>
        <end position="12"/>
    </location>
</feature>
<keyword evidence="4" id="KW-1185">Reference proteome</keyword>
<name>A0AAN6QDE7_9PEZI</name>
<comment type="caution">
    <text evidence="3">The sequence shown here is derived from an EMBL/GenBank/DDBJ whole genome shotgun (WGS) entry which is preliminary data.</text>
</comment>
<dbReference type="Proteomes" id="UP001305647">
    <property type="component" value="Unassembled WGS sequence"/>
</dbReference>
<reference evidence="3" key="2">
    <citation type="submission" date="2023-05" db="EMBL/GenBank/DDBJ databases">
        <authorList>
            <consortium name="Lawrence Berkeley National Laboratory"/>
            <person name="Steindorff A."/>
            <person name="Hensen N."/>
            <person name="Bonometti L."/>
            <person name="Westerberg I."/>
            <person name="Brannstrom I.O."/>
            <person name="Guillou S."/>
            <person name="Cros-Aarteil S."/>
            <person name="Calhoun S."/>
            <person name="Haridas S."/>
            <person name="Kuo A."/>
            <person name="Mondo S."/>
            <person name="Pangilinan J."/>
            <person name="Riley R."/>
            <person name="Labutti K."/>
            <person name="Andreopoulos B."/>
            <person name="Lipzen A."/>
            <person name="Chen C."/>
            <person name="Yanf M."/>
            <person name="Daum C."/>
            <person name="Ng V."/>
            <person name="Clum A."/>
            <person name="Ohm R."/>
            <person name="Martin F."/>
            <person name="Silar P."/>
            <person name="Natvig D."/>
            <person name="Lalanne C."/>
            <person name="Gautier V."/>
            <person name="Ament-Velasquez S.L."/>
            <person name="Kruys A."/>
            <person name="Hutchinson M.I."/>
            <person name="Powell A.J."/>
            <person name="Barry K."/>
            <person name="Miller A.N."/>
            <person name="Grigoriev I.V."/>
            <person name="Debuchy R."/>
            <person name="Gladieux P."/>
            <person name="Thoren M.H."/>
            <person name="Johannesson H."/>
        </authorList>
    </citation>
    <scope>NUCLEOTIDE SEQUENCE</scope>
    <source>
        <strain evidence="3">CBS 757.83</strain>
    </source>
</reference>
<keyword evidence="1" id="KW-0175">Coiled coil</keyword>
<feature type="compositionally biased region" description="Low complexity" evidence="2">
    <location>
        <begin position="414"/>
        <end position="425"/>
    </location>
</feature>
<dbReference type="GO" id="GO:0015630">
    <property type="term" value="C:microtubule cytoskeleton"/>
    <property type="evidence" value="ECO:0007669"/>
    <property type="project" value="TreeGrafter"/>
</dbReference>
<sequence length="658" mass="73596">MSQPPPPPPPHGENPRTTAGGSGLPPGKYDVFIIPEHSAGSGFLYLPSLKPQWNSFIAGVVSTLAVVIMANLASPLLVKLLSSPDRMWPFLCAILAQPQPEPKPAPPKPKREKPREEPKPKATPPPEPKPQPQPTPPRPASAKSEAPKGAWEKAREEMKRREEERKAKEAETKRKEDTARRLRELREREARERERREREARERELKEKLRQEQEARERERLEQEVREKIEKELREKVEREAREREAREREAREREAKEKEEARKREEERQRAEKERQAARDRERKEREERLGRLRKEQQEREQKEREAKETQERNRATYAFSSVGEKTSMWPNGKPPSVAPSQAASNPPPPRPTPSPTPPSPSKPAPSPTRPAPSPTKSTASATGTEDTYSYRPYDKPKKPAPRKKSVSDFSESSWAPSASTARTTPPPSTRGPYTTNDPQKIVIKAVYGYLNQFSKTPASQLISGVSPVTDGLILRITSAGLFVDDDVRGVAQREWDIKAWTLKLVEVWCPVHAVQGQAGNTPGSVPTNHPFFKTMPQSARRAAERGATKTMLGEEAVAWIDEFGRICDGNCRRSRGGSSATGGGGEERGQGLHLVRATIRDQEGKRYLFVVGEEEAWKIAGGLAALRGSSQVRALGVAGFSGMESKTLLDTLGWTA</sequence>
<dbReference type="InterPro" id="IPR051483">
    <property type="entry name" value="MAP7_domain-containing"/>
</dbReference>
<gene>
    <name evidence="3" type="ORF">N658DRAFT_482125</name>
</gene>
<organism evidence="3 4">
    <name type="scientific">Parathielavia hyrcaniae</name>
    <dbReference type="NCBI Taxonomy" id="113614"/>
    <lineage>
        <taxon>Eukaryota</taxon>
        <taxon>Fungi</taxon>
        <taxon>Dikarya</taxon>
        <taxon>Ascomycota</taxon>
        <taxon>Pezizomycotina</taxon>
        <taxon>Sordariomycetes</taxon>
        <taxon>Sordariomycetidae</taxon>
        <taxon>Sordariales</taxon>
        <taxon>Chaetomiaceae</taxon>
        <taxon>Parathielavia</taxon>
    </lineage>
</organism>
<evidence type="ECO:0000256" key="2">
    <source>
        <dbReference type="SAM" id="MobiDB-lite"/>
    </source>
</evidence>
<evidence type="ECO:0000256" key="1">
    <source>
        <dbReference type="ARBA" id="ARBA00023054"/>
    </source>
</evidence>
<feature type="region of interest" description="Disordered" evidence="2">
    <location>
        <begin position="1"/>
        <end position="27"/>
    </location>
</feature>
<accession>A0AAN6QDE7</accession>
<evidence type="ECO:0000313" key="4">
    <source>
        <dbReference type="Proteomes" id="UP001305647"/>
    </source>
</evidence>
<evidence type="ECO:0000313" key="3">
    <source>
        <dbReference type="EMBL" id="KAK4106205.1"/>
    </source>
</evidence>
<dbReference type="EMBL" id="MU863624">
    <property type="protein sequence ID" value="KAK4106205.1"/>
    <property type="molecule type" value="Genomic_DNA"/>
</dbReference>
<proteinExistence type="predicted"/>
<feature type="compositionally biased region" description="Basic and acidic residues" evidence="2">
    <location>
        <begin position="150"/>
        <end position="316"/>
    </location>
</feature>
<dbReference type="PANTHER" id="PTHR15073:SF1">
    <property type="entry name" value="RETICULOCYTE-BINDING PROTEIN HOMOLOG 2A"/>
    <property type="match status" value="1"/>
</dbReference>
<feature type="compositionally biased region" description="Pro residues" evidence="2">
    <location>
        <begin position="347"/>
        <end position="375"/>
    </location>
</feature>